<feature type="transmembrane region" description="Helical" evidence="6">
    <location>
        <begin position="21"/>
        <end position="44"/>
    </location>
</feature>
<evidence type="ECO:0000259" key="8">
    <source>
        <dbReference type="Pfam" id="PF12704"/>
    </source>
</evidence>
<dbReference type="Pfam" id="PF12704">
    <property type="entry name" value="MacB_PCD"/>
    <property type="match status" value="1"/>
</dbReference>
<evidence type="ECO:0000259" key="7">
    <source>
        <dbReference type="Pfam" id="PF02687"/>
    </source>
</evidence>
<accession>A0A318E4T6</accession>
<dbReference type="OrthoDB" id="8735006at2"/>
<evidence type="ECO:0000256" key="4">
    <source>
        <dbReference type="ARBA" id="ARBA00022989"/>
    </source>
</evidence>
<dbReference type="InterPro" id="IPR025857">
    <property type="entry name" value="MacB_PCD"/>
</dbReference>
<keyword evidence="10" id="KW-1185">Reference proteome</keyword>
<reference evidence="9 10" key="1">
    <citation type="submission" date="2018-04" db="EMBL/GenBank/DDBJ databases">
        <title>Genomic Encyclopedia of Type Strains, Phase IV (KMG-IV): sequencing the most valuable type-strain genomes for metagenomic binning, comparative biology and taxonomic classification.</title>
        <authorList>
            <person name="Goeker M."/>
        </authorList>
    </citation>
    <scope>NUCLEOTIDE SEQUENCE [LARGE SCALE GENOMIC DNA]</scope>
    <source>
        <strain evidence="9 10">DSM 104150</strain>
    </source>
</reference>
<evidence type="ECO:0000256" key="5">
    <source>
        <dbReference type="ARBA" id="ARBA00023136"/>
    </source>
</evidence>
<gene>
    <name evidence="9" type="ORF">C8D93_11195</name>
</gene>
<feature type="domain" description="MacB-like periplasmic core" evidence="8">
    <location>
        <begin position="20"/>
        <end position="264"/>
    </location>
</feature>
<dbReference type="Proteomes" id="UP000248330">
    <property type="component" value="Unassembled WGS sequence"/>
</dbReference>
<feature type="domain" description="ABC3 transporter permease C-terminal" evidence="7">
    <location>
        <begin position="310"/>
        <end position="423"/>
    </location>
</feature>
<dbReference type="PANTHER" id="PTHR30572:SF18">
    <property type="entry name" value="ABC-TYPE MACROLIDE FAMILY EXPORT SYSTEM PERMEASE COMPONENT 2"/>
    <property type="match status" value="1"/>
</dbReference>
<name>A0A318E4T6_9GAMM</name>
<dbReference type="PANTHER" id="PTHR30572">
    <property type="entry name" value="MEMBRANE COMPONENT OF TRANSPORTER-RELATED"/>
    <property type="match status" value="1"/>
</dbReference>
<evidence type="ECO:0000256" key="3">
    <source>
        <dbReference type="ARBA" id="ARBA00022692"/>
    </source>
</evidence>
<sequence length="432" mass="47654">MFRYYAWLAARSLRRSPALTALMVLAIGLGIGASITTLTVLRVLSGDPLPEKSARIFLPLIEPRSMDDYRAGDPPSEHMTYPDAMNLLRAGRAKYQAVSTGGAVVVQPPDSTVEPFMADVRFTSADFFPMFETPFAQGSGWSADDDEARARVIVISQSLNDKLFGGADDSVGRTLRLRGNDFRVVGVLDHWRPTPHFYDLIVGNYSETDEIFVPIDTGLDLEFGRRGTMNCWDDATDPVRSPNCAWMQLWIELDSPAQRAEYEAFLVNYSDEQRALGRFERPTNVRLYALPEWLEFKRVVPSDVRLQVWLAFGFLAVCLINTVGLMLAKFLRRAGEIGVRRAIGASRRQVFSQFLVEAGAVGIVGALLGVGFALLGLWAVRQQPGDYASLAHLDPTMLGTTVLLALLSSLVAGLLPAWHACDVPPALQLKSD</sequence>
<protein>
    <submittedName>
        <fullName evidence="9">Putative ABC transport system permease protein</fullName>
    </submittedName>
</protein>
<keyword evidence="5 6" id="KW-0472">Membrane</keyword>
<dbReference type="Pfam" id="PF02687">
    <property type="entry name" value="FtsX"/>
    <property type="match status" value="1"/>
</dbReference>
<dbReference type="EMBL" id="QICN01000011">
    <property type="protein sequence ID" value="PXV64923.1"/>
    <property type="molecule type" value="Genomic_DNA"/>
</dbReference>
<feature type="transmembrane region" description="Helical" evidence="6">
    <location>
        <begin position="400"/>
        <end position="421"/>
    </location>
</feature>
<keyword evidence="4 6" id="KW-1133">Transmembrane helix</keyword>
<dbReference type="InterPro" id="IPR003838">
    <property type="entry name" value="ABC3_permease_C"/>
</dbReference>
<dbReference type="GO" id="GO:0022857">
    <property type="term" value="F:transmembrane transporter activity"/>
    <property type="evidence" value="ECO:0007669"/>
    <property type="project" value="TreeGrafter"/>
</dbReference>
<dbReference type="AlphaFoldDB" id="A0A318E4T6"/>
<dbReference type="GO" id="GO:0005886">
    <property type="term" value="C:plasma membrane"/>
    <property type="evidence" value="ECO:0007669"/>
    <property type="project" value="UniProtKB-SubCell"/>
</dbReference>
<comment type="subcellular location">
    <subcellularLocation>
        <location evidence="1">Cell membrane</location>
        <topology evidence="1">Multi-pass membrane protein</topology>
    </subcellularLocation>
</comment>
<feature type="transmembrane region" description="Helical" evidence="6">
    <location>
        <begin position="308"/>
        <end position="331"/>
    </location>
</feature>
<evidence type="ECO:0000256" key="6">
    <source>
        <dbReference type="SAM" id="Phobius"/>
    </source>
</evidence>
<dbReference type="RefSeq" id="WP_110266469.1">
    <property type="nucleotide sequence ID" value="NZ_CAKZQT010000005.1"/>
</dbReference>
<feature type="transmembrane region" description="Helical" evidence="6">
    <location>
        <begin position="354"/>
        <end position="380"/>
    </location>
</feature>
<evidence type="ECO:0000256" key="2">
    <source>
        <dbReference type="ARBA" id="ARBA00022475"/>
    </source>
</evidence>
<organism evidence="9 10">
    <name type="scientific">Sinimarinibacterium flocculans</name>
    <dbReference type="NCBI Taxonomy" id="985250"/>
    <lineage>
        <taxon>Bacteria</taxon>
        <taxon>Pseudomonadati</taxon>
        <taxon>Pseudomonadota</taxon>
        <taxon>Gammaproteobacteria</taxon>
        <taxon>Nevskiales</taxon>
        <taxon>Nevskiaceae</taxon>
        <taxon>Sinimarinibacterium</taxon>
    </lineage>
</organism>
<dbReference type="InterPro" id="IPR050250">
    <property type="entry name" value="Macrolide_Exporter_MacB"/>
</dbReference>
<evidence type="ECO:0000313" key="9">
    <source>
        <dbReference type="EMBL" id="PXV64923.1"/>
    </source>
</evidence>
<comment type="caution">
    <text evidence="9">The sequence shown here is derived from an EMBL/GenBank/DDBJ whole genome shotgun (WGS) entry which is preliminary data.</text>
</comment>
<evidence type="ECO:0000313" key="10">
    <source>
        <dbReference type="Proteomes" id="UP000248330"/>
    </source>
</evidence>
<proteinExistence type="predicted"/>
<keyword evidence="3 6" id="KW-0812">Transmembrane</keyword>
<keyword evidence="2" id="KW-1003">Cell membrane</keyword>
<evidence type="ECO:0000256" key="1">
    <source>
        <dbReference type="ARBA" id="ARBA00004651"/>
    </source>
</evidence>